<sequence precursor="true">MRFPALVFLLSAITLPAAEIPKGSHALLSFINSVSTRTAREGDFVYFRTATPIVADGAVVVPTNSYVQGIVTHSKRSGRVKGVAELGIRIETLTLPSGKVVKMTPMLASVDDGGGSQKIVGKESEIKQGTSHGTDAATIAGTAGAGAAIGGLADRSWKGAGIGSGVGSAVGLATVLLTRGREVELKQGATVDVIFNRPIPVD</sequence>
<dbReference type="HOGENOM" id="CLU_1353879_0_0_0"/>
<dbReference type="eggNOG" id="COG2948">
    <property type="taxonomic scope" value="Bacteria"/>
</dbReference>
<name>Q024M5_SOLUE</name>
<protein>
    <submittedName>
        <fullName evidence="1">Uncharacterized protein</fullName>
    </submittedName>
</protein>
<organism evidence="1">
    <name type="scientific">Solibacter usitatus (strain Ellin6076)</name>
    <dbReference type="NCBI Taxonomy" id="234267"/>
    <lineage>
        <taxon>Bacteria</taxon>
        <taxon>Pseudomonadati</taxon>
        <taxon>Acidobacteriota</taxon>
        <taxon>Terriglobia</taxon>
        <taxon>Bryobacterales</taxon>
        <taxon>Solibacteraceae</taxon>
        <taxon>Candidatus Solibacter</taxon>
    </lineage>
</organism>
<reference evidence="1" key="1">
    <citation type="submission" date="2006-10" db="EMBL/GenBank/DDBJ databases">
        <title>Complete sequence of Solibacter usitatus Ellin6076.</title>
        <authorList>
            <consortium name="US DOE Joint Genome Institute"/>
            <person name="Copeland A."/>
            <person name="Lucas S."/>
            <person name="Lapidus A."/>
            <person name="Barry K."/>
            <person name="Detter J.C."/>
            <person name="Glavina del Rio T."/>
            <person name="Hammon N."/>
            <person name="Israni S."/>
            <person name="Dalin E."/>
            <person name="Tice H."/>
            <person name="Pitluck S."/>
            <person name="Thompson L.S."/>
            <person name="Brettin T."/>
            <person name="Bruce D."/>
            <person name="Han C."/>
            <person name="Tapia R."/>
            <person name="Gilna P."/>
            <person name="Schmutz J."/>
            <person name="Larimer F."/>
            <person name="Land M."/>
            <person name="Hauser L."/>
            <person name="Kyrpides N."/>
            <person name="Mikhailova N."/>
            <person name="Janssen P.H."/>
            <person name="Kuske C.R."/>
            <person name="Richardson P."/>
        </authorList>
    </citation>
    <scope>NUCLEOTIDE SEQUENCE</scope>
    <source>
        <strain evidence="1">Ellin6076</strain>
    </source>
</reference>
<dbReference type="KEGG" id="sus:Acid_2562"/>
<dbReference type="InParanoid" id="Q024M5"/>
<dbReference type="OrthoDB" id="120738at2"/>
<evidence type="ECO:0000313" key="1">
    <source>
        <dbReference type="EMBL" id="ABJ83551.1"/>
    </source>
</evidence>
<accession>Q024M5</accession>
<proteinExistence type="predicted"/>
<dbReference type="AlphaFoldDB" id="Q024M5"/>
<gene>
    <name evidence="1" type="ordered locus">Acid_2562</name>
</gene>
<dbReference type="STRING" id="234267.Acid_2562"/>
<dbReference type="EMBL" id="CP000473">
    <property type="protein sequence ID" value="ABJ83551.1"/>
    <property type="molecule type" value="Genomic_DNA"/>
</dbReference>